<dbReference type="EMBL" id="FTOJ01000012">
    <property type="protein sequence ID" value="SIT08259.1"/>
    <property type="molecule type" value="Genomic_DNA"/>
</dbReference>
<reference evidence="2" key="3">
    <citation type="submission" date="2017-01" db="EMBL/GenBank/DDBJ databases">
        <authorList>
            <person name="Mah S.A."/>
            <person name="Swanson W.J."/>
            <person name="Moy G.W."/>
            <person name="Vacquier V.D."/>
        </authorList>
    </citation>
    <scope>NUCLEOTIDE SEQUENCE [LARGE SCALE GENOMIC DNA]</scope>
    <source>
        <strain evidence="2">DSM 21068</strain>
    </source>
</reference>
<evidence type="ECO:0000313" key="1">
    <source>
        <dbReference type="EMBL" id="PQA95344.1"/>
    </source>
</evidence>
<name>A0A1N7PCX8_9FLAO</name>
<proteinExistence type="predicted"/>
<dbReference type="Proteomes" id="UP000186246">
    <property type="component" value="Unassembled WGS sequence"/>
</dbReference>
<accession>A0A1N7PCX8</accession>
<dbReference type="Proteomes" id="UP000238314">
    <property type="component" value="Unassembled WGS sequence"/>
</dbReference>
<reference evidence="3" key="2">
    <citation type="submission" date="2017-01" db="EMBL/GenBank/DDBJ databases">
        <authorList>
            <person name="Varghese N."/>
            <person name="Submissions S."/>
        </authorList>
    </citation>
    <scope>NUCLEOTIDE SEQUENCE [LARGE SCALE GENOMIC DNA]</scope>
    <source>
        <strain evidence="3">DSM 21068</strain>
    </source>
</reference>
<evidence type="ECO:0000313" key="3">
    <source>
        <dbReference type="Proteomes" id="UP000186246"/>
    </source>
</evidence>
<dbReference type="STRING" id="551459.SAMN05421796_11292"/>
<organism evidence="2 3">
    <name type="scientific">Chryseobacterium piscicola</name>
    <dbReference type="NCBI Taxonomy" id="551459"/>
    <lineage>
        <taxon>Bacteria</taxon>
        <taxon>Pseudomonadati</taxon>
        <taxon>Bacteroidota</taxon>
        <taxon>Flavobacteriia</taxon>
        <taxon>Flavobacteriales</taxon>
        <taxon>Weeksellaceae</taxon>
        <taxon>Chryseobacterium group</taxon>
        <taxon>Chryseobacterium</taxon>
    </lineage>
</organism>
<protein>
    <submittedName>
        <fullName evidence="2">Uncharacterized protein</fullName>
    </submittedName>
</protein>
<reference evidence="1 4" key="1">
    <citation type="submission" date="2016-11" db="EMBL/GenBank/DDBJ databases">
        <title>Whole genomes of Flavobacteriaceae.</title>
        <authorList>
            <person name="Stine C."/>
            <person name="Li C."/>
            <person name="Tadesse D."/>
        </authorList>
    </citation>
    <scope>NUCLEOTIDE SEQUENCE [LARGE SCALE GENOMIC DNA]</scope>
    <source>
        <strain evidence="1 4">DSM 21068</strain>
    </source>
</reference>
<evidence type="ECO:0000313" key="2">
    <source>
        <dbReference type="EMBL" id="SIT08259.1"/>
    </source>
</evidence>
<gene>
    <name evidence="1" type="ORF">B0A70_05925</name>
    <name evidence="2" type="ORF">SAMN05421796_11292</name>
</gene>
<dbReference type="EMBL" id="MUGO01000007">
    <property type="protein sequence ID" value="PQA95344.1"/>
    <property type="molecule type" value="Genomic_DNA"/>
</dbReference>
<evidence type="ECO:0000313" key="4">
    <source>
        <dbReference type="Proteomes" id="UP000238314"/>
    </source>
</evidence>
<keyword evidence="4" id="KW-1185">Reference proteome</keyword>
<dbReference type="AlphaFoldDB" id="A0A1N7PCX8"/>
<sequence>MFEAIEDLEQDFKSLNLNEGYLQSLEFGFNLLVDKTPKYYLDSNFLLYKHKAPMINKSTNAMNYKKFEHSSINWKIYDKGTQYSLDNHLFRIEIISGRLN</sequence>